<dbReference type="NCBIfam" id="TIGR02530">
    <property type="entry name" value="flg_new"/>
    <property type="match status" value="1"/>
</dbReference>
<dbReference type="AlphaFoldDB" id="D3F402"/>
<organism evidence="2 3">
    <name type="scientific">Conexibacter woesei (strain DSM 14684 / CCUG 47730 / CIP 108061 / JCM 11494 / NBRC 100937 / ID131577)</name>
    <dbReference type="NCBI Taxonomy" id="469383"/>
    <lineage>
        <taxon>Bacteria</taxon>
        <taxon>Bacillati</taxon>
        <taxon>Actinomycetota</taxon>
        <taxon>Thermoleophilia</taxon>
        <taxon>Solirubrobacterales</taxon>
        <taxon>Conexibacteraceae</taxon>
        <taxon>Conexibacter</taxon>
    </lineage>
</organism>
<feature type="compositionally biased region" description="Low complexity" evidence="1">
    <location>
        <begin position="11"/>
        <end position="26"/>
    </location>
</feature>
<evidence type="ECO:0000256" key="1">
    <source>
        <dbReference type="SAM" id="MobiDB-lite"/>
    </source>
</evidence>
<feature type="region of interest" description="Disordered" evidence="1">
    <location>
        <begin position="11"/>
        <end position="39"/>
    </location>
</feature>
<protein>
    <submittedName>
        <fullName evidence="2">Flagellar operon protein</fullName>
    </submittedName>
</protein>
<keyword evidence="2" id="KW-0282">Flagellum</keyword>
<dbReference type="RefSeq" id="WP_012931538.1">
    <property type="nucleotide sequence ID" value="NC_013739.1"/>
</dbReference>
<reference evidence="2 3" key="1">
    <citation type="journal article" date="2010" name="Stand. Genomic Sci.">
        <title>Complete genome sequence of Conexibacter woesei type strain (ID131577).</title>
        <authorList>
            <person name="Pukall R."/>
            <person name="Lapidus A."/>
            <person name="Glavina Del Rio T."/>
            <person name="Copeland A."/>
            <person name="Tice H."/>
            <person name="Cheng J.-F."/>
            <person name="Lucas S."/>
            <person name="Chen F."/>
            <person name="Nolan M."/>
            <person name="Bruce D."/>
            <person name="Goodwin L."/>
            <person name="Pitluck S."/>
            <person name="Mavromatis K."/>
            <person name="Ivanova N."/>
            <person name="Ovchinnikova G."/>
            <person name="Pati A."/>
            <person name="Chen A."/>
            <person name="Palaniappan K."/>
            <person name="Land M."/>
            <person name="Hauser L."/>
            <person name="Chang Y.-J."/>
            <person name="Jeffries C.D."/>
            <person name="Chain P."/>
            <person name="Meincke L."/>
            <person name="Sims D."/>
            <person name="Brettin T."/>
            <person name="Detter J.C."/>
            <person name="Rohde M."/>
            <person name="Goeker M."/>
            <person name="Bristow J."/>
            <person name="Eisen J.A."/>
            <person name="Markowitz V."/>
            <person name="Kyrpides N.C."/>
            <person name="Klenk H.-P."/>
            <person name="Hugenholtz P."/>
        </authorList>
    </citation>
    <scope>NUCLEOTIDE SEQUENCE [LARGE SCALE GENOMIC DNA]</scope>
    <source>
        <strain evidence="3">DSM 14684 / CIP 108061 / JCM 11494 / NBRC 100937 / ID131577</strain>
    </source>
</reference>
<evidence type="ECO:0000313" key="3">
    <source>
        <dbReference type="Proteomes" id="UP000008229"/>
    </source>
</evidence>
<dbReference type="eggNOG" id="ENOG5032Y5R">
    <property type="taxonomic scope" value="Bacteria"/>
</dbReference>
<dbReference type="HOGENOM" id="CLU_145226_0_0_11"/>
<keyword evidence="2" id="KW-0969">Cilium</keyword>
<dbReference type="Pfam" id="PF12611">
    <property type="entry name" value="Flagellar_put"/>
    <property type="match status" value="1"/>
</dbReference>
<reference evidence="3" key="2">
    <citation type="submission" date="2010-01" db="EMBL/GenBank/DDBJ databases">
        <title>The complete genome of Conexibacter woesei DSM 14684.</title>
        <authorList>
            <consortium name="US DOE Joint Genome Institute (JGI-PGF)"/>
            <person name="Lucas S."/>
            <person name="Copeland A."/>
            <person name="Lapidus A."/>
            <person name="Glavina del Rio T."/>
            <person name="Dalin E."/>
            <person name="Tice H."/>
            <person name="Bruce D."/>
            <person name="Goodwin L."/>
            <person name="Pitluck S."/>
            <person name="Kyrpides N."/>
            <person name="Mavromatis K."/>
            <person name="Ivanova N."/>
            <person name="Mikhailova N."/>
            <person name="Chertkov O."/>
            <person name="Brettin T."/>
            <person name="Detter J.C."/>
            <person name="Han C."/>
            <person name="Larimer F."/>
            <person name="Land M."/>
            <person name="Hauser L."/>
            <person name="Markowitz V."/>
            <person name="Cheng J.-F."/>
            <person name="Hugenholtz P."/>
            <person name="Woyke T."/>
            <person name="Wu D."/>
            <person name="Pukall R."/>
            <person name="Steenblock K."/>
            <person name="Schneider S."/>
            <person name="Klenk H.-P."/>
            <person name="Eisen J.A."/>
        </authorList>
    </citation>
    <scope>NUCLEOTIDE SEQUENCE [LARGE SCALE GENOMIC DNA]</scope>
    <source>
        <strain evidence="3">DSM 14684 / CIP 108061 / JCM 11494 / NBRC 100937 / ID131577</strain>
    </source>
</reference>
<dbReference type="EMBL" id="CP001854">
    <property type="protein sequence ID" value="ADB48485.1"/>
    <property type="molecule type" value="Genomic_DNA"/>
</dbReference>
<proteinExistence type="predicted"/>
<gene>
    <name evidence="2" type="ordered locus">Cwoe_0049</name>
</gene>
<name>D3F402_CONWI</name>
<dbReference type="InterPro" id="IPR013367">
    <property type="entry name" value="Flagellar_put"/>
</dbReference>
<keyword evidence="2" id="KW-0966">Cell projection</keyword>
<dbReference type="KEGG" id="cwo:Cwoe_0049"/>
<keyword evidence="3" id="KW-1185">Reference proteome</keyword>
<evidence type="ECO:0000313" key="2">
    <source>
        <dbReference type="EMBL" id="ADB48485.1"/>
    </source>
</evidence>
<sequence length="130" mass="13937">MSLNVPNAALVPPGVAPVAQPAPGQATRRDAPIQGPSFSDVLRSRTQGVEFSRHALQRLERRGIELGEQTLARLTDGVDRAAGKGSRESVVFVDGTAFVVSVRNRTVITAVDPEHMREHVFTNIDSAVIA</sequence>
<dbReference type="STRING" id="469383.Cwoe_0049"/>
<dbReference type="Proteomes" id="UP000008229">
    <property type="component" value="Chromosome"/>
</dbReference>
<accession>D3F402</accession>